<sequence length="239" mass="24648">MRNRTTRFATFAATGTAGAALLVGLAAPGAVATTPTQAPAAPQSVVAPAKLAAKDGKIVPMRQGDTTVDPWHECGPTSVSMALLALGKTPKGWTGEASSTDATVQNMKASMNETDGGGTMIGQGVEGFKAYGVDAHEEYDLGAAKKAVRDGKVAIVMGDAQAAAPWWNVNISPDALSAKTPILHWIVVVDYDADTDEYTVLDPLSAADANTPHQVKSSWLDTYYANFADTPGVGSVVAG</sequence>
<protein>
    <submittedName>
        <fullName evidence="3">C39 family peptidase</fullName>
    </submittedName>
</protein>
<keyword evidence="1" id="KW-0732">Signal</keyword>
<feature type="signal peptide" evidence="1">
    <location>
        <begin position="1"/>
        <end position="32"/>
    </location>
</feature>
<dbReference type="InterPro" id="IPR039564">
    <property type="entry name" value="Peptidase_C39-like"/>
</dbReference>
<accession>A0ABY4N241</accession>
<evidence type="ECO:0000313" key="4">
    <source>
        <dbReference type="Proteomes" id="UP001055868"/>
    </source>
</evidence>
<feature type="chain" id="PRO_5046288848" evidence="1">
    <location>
        <begin position="33"/>
        <end position="239"/>
    </location>
</feature>
<dbReference type="Proteomes" id="UP001055868">
    <property type="component" value="Chromosome"/>
</dbReference>
<evidence type="ECO:0000259" key="2">
    <source>
        <dbReference type="Pfam" id="PF13529"/>
    </source>
</evidence>
<evidence type="ECO:0000313" key="3">
    <source>
        <dbReference type="EMBL" id="UQN28603.1"/>
    </source>
</evidence>
<feature type="domain" description="Peptidase C39-like" evidence="2">
    <location>
        <begin position="71"/>
        <end position="203"/>
    </location>
</feature>
<evidence type="ECO:0000256" key="1">
    <source>
        <dbReference type="SAM" id="SignalP"/>
    </source>
</evidence>
<organism evidence="3 4">
    <name type="scientific">Brachybacterium kimchii</name>
    <dbReference type="NCBI Taxonomy" id="2942909"/>
    <lineage>
        <taxon>Bacteria</taxon>
        <taxon>Bacillati</taxon>
        <taxon>Actinomycetota</taxon>
        <taxon>Actinomycetes</taxon>
        <taxon>Micrococcales</taxon>
        <taxon>Dermabacteraceae</taxon>
        <taxon>Brachybacterium</taxon>
    </lineage>
</organism>
<dbReference type="Pfam" id="PF13529">
    <property type="entry name" value="Peptidase_C39_2"/>
    <property type="match status" value="1"/>
</dbReference>
<reference evidence="3" key="1">
    <citation type="submission" date="2022-05" db="EMBL/GenBank/DDBJ databases">
        <title>Genomic analysis of Brachybacterium sp. CBA3104.</title>
        <authorList>
            <person name="Roh S.W."/>
            <person name="Kim Y.B."/>
            <person name="Kim Y."/>
        </authorList>
    </citation>
    <scope>NUCLEOTIDE SEQUENCE</scope>
    <source>
        <strain evidence="3">CBA3104</strain>
    </source>
</reference>
<name>A0ABY4N241_9MICO</name>
<dbReference type="EMBL" id="CP097218">
    <property type="protein sequence ID" value="UQN28603.1"/>
    <property type="molecule type" value="Genomic_DNA"/>
</dbReference>
<dbReference type="RefSeq" id="WP_249477732.1">
    <property type="nucleotide sequence ID" value="NZ_CP097218.1"/>
</dbReference>
<proteinExistence type="predicted"/>
<keyword evidence="4" id="KW-1185">Reference proteome</keyword>
<dbReference type="Gene3D" id="3.90.70.10">
    <property type="entry name" value="Cysteine proteinases"/>
    <property type="match status" value="1"/>
</dbReference>
<gene>
    <name evidence="3" type="ORF">M4486_13320</name>
</gene>